<reference evidence="3" key="1">
    <citation type="submission" date="2016-04" db="UniProtKB">
        <authorList>
            <consortium name="WormBaseParasite"/>
        </authorList>
    </citation>
    <scope>IDENTIFICATION</scope>
</reference>
<dbReference type="WBParaSite" id="HPLM_0001392501-mRNA-1">
    <property type="protein sequence ID" value="HPLM_0001392501-mRNA-1"/>
    <property type="gene ID" value="HPLM_0001392501"/>
</dbReference>
<name>A0A158QQ38_HAEPC</name>
<evidence type="ECO:0000313" key="3">
    <source>
        <dbReference type="WBParaSite" id="HPLM_0001392501-mRNA-1"/>
    </source>
</evidence>
<evidence type="ECO:0000313" key="2">
    <source>
        <dbReference type="Proteomes" id="UP000268014"/>
    </source>
</evidence>
<dbReference type="OrthoDB" id="5875717at2759"/>
<dbReference type="STRING" id="6290.A0A158QQ38"/>
<keyword evidence="2" id="KW-1185">Reference proteome</keyword>
<protein>
    <submittedName>
        <fullName evidence="1 3">Uncharacterized protein</fullName>
    </submittedName>
</protein>
<organism evidence="3">
    <name type="scientific">Haemonchus placei</name>
    <name type="common">Barber's pole worm</name>
    <dbReference type="NCBI Taxonomy" id="6290"/>
    <lineage>
        <taxon>Eukaryota</taxon>
        <taxon>Metazoa</taxon>
        <taxon>Ecdysozoa</taxon>
        <taxon>Nematoda</taxon>
        <taxon>Chromadorea</taxon>
        <taxon>Rhabditida</taxon>
        <taxon>Rhabditina</taxon>
        <taxon>Rhabditomorpha</taxon>
        <taxon>Strongyloidea</taxon>
        <taxon>Trichostrongylidae</taxon>
        <taxon>Haemonchus</taxon>
    </lineage>
</organism>
<sequence length="187" mass="21490">MVKCVILVIQGWGKGKWRSHRTWSSNPVQVSNPRLRSWKLLFDYQRLLIPRIILGITEPLRARGLNVNDVEIFIERSSSAIPENADVRFLAGRNVITLVLLFSTDASTFSRSNPQSSAISLPILIFSWATLILPKSPQQFRAICMIVRNKEFYYQLTVFEGNLRRFAENSRDSVVEKLSIQKKKLVL</sequence>
<accession>A0A158QQ38</accession>
<proteinExistence type="predicted"/>
<dbReference type="Proteomes" id="UP000268014">
    <property type="component" value="Unassembled WGS sequence"/>
</dbReference>
<dbReference type="AlphaFoldDB" id="A0A158QQ38"/>
<dbReference type="EMBL" id="UZAF01018386">
    <property type="protein sequence ID" value="VDO51106.1"/>
    <property type="molecule type" value="Genomic_DNA"/>
</dbReference>
<reference evidence="1 2" key="2">
    <citation type="submission" date="2018-11" db="EMBL/GenBank/DDBJ databases">
        <authorList>
            <consortium name="Pathogen Informatics"/>
        </authorList>
    </citation>
    <scope>NUCLEOTIDE SEQUENCE [LARGE SCALE GENOMIC DNA]</scope>
    <source>
        <strain evidence="1 2">MHpl1</strain>
    </source>
</reference>
<gene>
    <name evidence="1" type="ORF">HPLM_LOCUS13917</name>
</gene>
<evidence type="ECO:0000313" key="1">
    <source>
        <dbReference type="EMBL" id="VDO51106.1"/>
    </source>
</evidence>